<evidence type="ECO:0000256" key="10">
    <source>
        <dbReference type="ARBA" id="ARBA00022839"/>
    </source>
</evidence>
<dbReference type="InterPro" id="IPR020046">
    <property type="entry name" value="5-3_exonucl_a-hlix_arch_N"/>
</dbReference>
<dbReference type="Pfam" id="PF02739">
    <property type="entry name" value="5_3_exonuc_N"/>
    <property type="match status" value="1"/>
</dbReference>
<dbReference type="GO" id="GO:0006261">
    <property type="term" value="P:DNA-templated DNA replication"/>
    <property type="evidence" value="ECO:0007669"/>
    <property type="project" value="UniProtKB-UniRule"/>
</dbReference>
<dbReference type="SMART" id="SM00482">
    <property type="entry name" value="POLAc"/>
    <property type="match status" value="1"/>
</dbReference>
<dbReference type="EC" id="2.7.7.7" evidence="2 15"/>
<keyword evidence="11 16" id="KW-0239">DNA-directed DNA polymerase</keyword>
<dbReference type="InterPro" id="IPR002298">
    <property type="entry name" value="DNA_polymerase_A"/>
</dbReference>
<dbReference type="FunFam" id="1.10.150.20:FF:000003">
    <property type="entry name" value="DNA polymerase I"/>
    <property type="match status" value="1"/>
</dbReference>
<keyword evidence="10" id="KW-0269">Exonuclease</keyword>
<dbReference type="CDD" id="cd09898">
    <property type="entry name" value="H3TH_53EXO"/>
    <property type="match status" value="1"/>
</dbReference>
<dbReference type="SMART" id="SM00474">
    <property type="entry name" value="35EXOc"/>
    <property type="match status" value="1"/>
</dbReference>
<dbReference type="InterPro" id="IPR018320">
    <property type="entry name" value="DNA_polymerase_1"/>
</dbReference>
<dbReference type="SUPFAM" id="SSF56672">
    <property type="entry name" value="DNA/RNA polymerases"/>
    <property type="match status" value="1"/>
</dbReference>
<evidence type="ECO:0000256" key="6">
    <source>
        <dbReference type="ARBA" id="ARBA00022705"/>
    </source>
</evidence>
<dbReference type="Proteomes" id="UP000253490">
    <property type="component" value="Unassembled WGS sequence"/>
</dbReference>
<accession>A0A366I4Z0</accession>
<dbReference type="NCBIfam" id="TIGR00593">
    <property type="entry name" value="pola"/>
    <property type="match status" value="1"/>
</dbReference>
<dbReference type="PANTHER" id="PTHR10133">
    <property type="entry name" value="DNA POLYMERASE I"/>
    <property type="match status" value="1"/>
</dbReference>
<dbReference type="AlphaFoldDB" id="A0A366I4Z0"/>
<evidence type="ECO:0000256" key="14">
    <source>
        <dbReference type="ARBA" id="ARBA00049244"/>
    </source>
</evidence>
<evidence type="ECO:0000256" key="4">
    <source>
        <dbReference type="ARBA" id="ARBA00022679"/>
    </source>
</evidence>
<name>A0A366I4Z0_9FIRM</name>
<dbReference type="InterPro" id="IPR043502">
    <property type="entry name" value="DNA/RNA_pol_sf"/>
</dbReference>
<dbReference type="InterPro" id="IPR002421">
    <property type="entry name" value="5-3_exonuclease"/>
</dbReference>
<sequence length="890" mass="102029">MKETMVIIDGNSLMYRTFYGIRPMTSKRGVPTNAVYGFANILLNILEKHQPHYVGVAFDEKKPTIRHEKFDDYKAGRLKMPEDLVTQLPLIHEMLDKLNIRRISLEGFEADDLIGTIAKTYSAEGIEVKILTGDRDAFQLVDNNINVLFTKKGISDVDIINEEAIEKLYGEGITPKALIEVKALMGDKSDNIPGVAGVGEKTAIKLVQQYKNLETIYENIHEQKGKLKERLENDKENAFLSRQLGTIITNVPVDFELNEFSTNEYKTKEATNFFMELDIMSISKRLGNIDEAKEENTIESSKDVIDALDQSTMDSILEKAKSAGQIFMTWYISSHMYNERVLHGLAIGIKKEIFFLQDNIDKNDFILFFKELMENEEIKKIGHNFKDLMVYCMQKNISLINADFDTYIAAYLLEPSDSRYNIDDLAQKYLDVNMKSREEVVGKKKNQISFLDMDEDKKGLLIDNLEALYLLQPIFQEKMEELNMEHLYKDIEMPLVEVLSSFEYQGFKIDVDGLNELDIQFDKELERLTKGIYGLSGREFNINSPKQLGEILFEELKLPVIKKTKTGYSTNAEVLEKLKGDHPIIEKILEYRTIAKLSSTYIKGFKGIIDKEHHKLYSSFHQTITTTGRISSSEPNLQNIPVKIEIGRQIRKIFIPSSKDNVLVDADYSQIELRILAHISGDETLIDSFKKGEDIHRRTASEIFNVPLEEVTSLQRSHAKAINFGLIYGKQAFGLSQDIHVTRKEAQEYIDMYFGRYPKVEKYMKDIVVEAKEKGYVTSIFGRRRYIPEINSRNKVIANAGERLALNTPIQGSAADVIKIAMVRVYNEFNKRGLRSKLILQVHDELIVDTKRDEIDVVKEIIKSEMENAAELAVPLTVDINIGENWYESK</sequence>
<dbReference type="InterPro" id="IPR008918">
    <property type="entry name" value="HhH2"/>
</dbReference>
<keyword evidence="6 16" id="KW-0235">DNA replication</keyword>
<evidence type="ECO:0000313" key="22">
    <source>
        <dbReference type="Proteomes" id="UP000253490"/>
    </source>
</evidence>
<dbReference type="SUPFAM" id="SSF47807">
    <property type="entry name" value="5' to 3' exonuclease, C-terminal subdomain"/>
    <property type="match status" value="1"/>
</dbReference>
<evidence type="ECO:0000256" key="17">
    <source>
        <dbReference type="SAM" id="Coils"/>
    </source>
</evidence>
<evidence type="ECO:0000256" key="8">
    <source>
        <dbReference type="ARBA" id="ARBA00022763"/>
    </source>
</evidence>
<protein>
    <recommendedName>
        <fullName evidence="3 15">DNA polymerase I</fullName>
        <ecNumber evidence="2 15">2.7.7.7</ecNumber>
    </recommendedName>
</protein>
<dbReference type="Gene3D" id="3.30.70.370">
    <property type="match status" value="1"/>
</dbReference>
<evidence type="ECO:0000313" key="21">
    <source>
        <dbReference type="EMBL" id="RBP63280.1"/>
    </source>
</evidence>
<dbReference type="SMART" id="SM00475">
    <property type="entry name" value="53EXOc"/>
    <property type="match status" value="1"/>
</dbReference>
<dbReference type="PRINTS" id="PR00868">
    <property type="entry name" value="DNAPOLI"/>
</dbReference>
<dbReference type="CDD" id="cd09859">
    <property type="entry name" value="PIN_53EXO"/>
    <property type="match status" value="1"/>
</dbReference>
<dbReference type="SUPFAM" id="SSF88723">
    <property type="entry name" value="PIN domain-like"/>
    <property type="match status" value="1"/>
</dbReference>
<dbReference type="InterPro" id="IPR001098">
    <property type="entry name" value="DNA-dir_DNA_pol_A_palm_dom"/>
</dbReference>
<keyword evidence="22" id="KW-1185">Reference proteome</keyword>
<evidence type="ECO:0000256" key="11">
    <source>
        <dbReference type="ARBA" id="ARBA00022932"/>
    </source>
</evidence>
<evidence type="ECO:0000259" key="18">
    <source>
        <dbReference type="SMART" id="SM00474"/>
    </source>
</evidence>
<feature type="coiled-coil region" evidence="17">
    <location>
        <begin position="210"/>
        <end position="237"/>
    </location>
</feature>
<dbReference type="InterPro" id="IPR036397">
    <property type="entry name" value="RNaseH_sf"/>
</dbReference>
<feature type="domain" description="DNA-directed DNA polymerase family A palm" evidence="20">
    <location>
        <begin position="647"/>
        <end position="854"/>
    </location>
</feature>
<dbReference type="InterPro" id="IPR029060">
    <property type="entry name" value="PIN-like_dom_sf"/>
</dbReference>
<dbReference type="SUPFAM" id="SSF53098">
    <property type="entry name" value="Ribonuclease H-like"/>
    <property type="match status" value="1"/>
</dbReference>
<dbReference type="Gene3D" id="3.40.50.1010">
    <property type="entry name" value="5'-nuclease"/>
    <property type="match status" value="1"/>
</dbReference>
<evidence type="ECO:0000256" key="9">
    <source>
        <dbReference type="ARBA" id="ARBA00022801"/>
    </source>
</evidence>
<keyword evidence="9" id="KW-0378">Hydrolase</keyword>
<keyword evidence="12 16" id="KW-0238">DNA-binding</keyword>
<reference evidence="21 22" key="1">
    <citation type="submission" date="2018-06" db="EMBL/GenBank/DDBJ databases">
        <title>Genomic Encyclopedia of Type Strains, Phase IV (KMG-IV): sequencing the most valuable type-strain genomes for metagenomic binning, comparative biology and taxonomic classification.</title>
        <authorList>
            <person name="Goeker M."/>
        </authorList>
    </citation>
    <scope>NUCLEOTIDE SEQUENCE [LARGE SCALE GENOMIC DNA]</scope>
    <source>
        <strain evidence="21 22">DSM 22112</strain>
    </source>
</reference>
<dbReference type="GO" id="GO:0006302">
    <property type="term" value="P:double-strand break repair"/>
    <property type="evidence" value="ECO:0007669"/>
    <property type="project" value="TreeGrafter"/>
</dbReference>
<evidence type="ECO:0000256" key="7">
    <source>
        <dbReference type="ARBA" id="ARBA00022722"/>
    </source>
</evidence>
<comment type="similarity">
    <text evidence="1 16">Belongs to the DNA polymerase type-A family.</text>
</comment>
<dbReference type="InterPro" id="IPR036279">
    <property type="entry name" value="5-3_exonuclease_C_sf"/>
</dbReference>
<keyword evidence="13 16" id="KW-0234">DNA repair</keyword>
<dbReference type="Gene3D" id="1.10.150.20">
    <property type="entry name" value="5' to 3' exonuclease, C-terminal subdomain"/>
    <property type="match status" value="2"/>
</dbReference>
<keyword evidence="5 16" id="KW-0548">Nucleotidyltransferase</keyword>
<evidence type="ECO:0000256" key="5">
    <source>
        <dbReference type="ARBA" id="ARBA00022695"/>
    </source>
</evidence>
<dbReference type="GO" id="GO:0003887">
    <property type="term" value="F:DNA-directed DNA polymerase activity"/>
    <property type="evidence" value="ECO:0007669"/>
    <property type="project" value="UniProtKB-UniRule"/>
</dbReference>
<dbReference type="InterPro" id="IPR020045">
    <property type="entry name" value="DNA_polI_H3TH"/>
</dbReference>
<dbReference type="Gene3D" id="3.30.420.10">
    <property type="entry name" value="Ribonuclease H-like superfamily/Ribonuclease H"/>
    <property type="match status" value="1"/>
</dbReference>
<evidence type="ECO:0000256" key="12">
    <source>
        <dbReference type="ARBA" id="ARBA00023125"/>
    </source>
</evidence>
<dbReference type="Gene3D" id="1.20.1060.10">
    <property type="entry name" value="Taq DNA Polymerase, Chain T, domain 4"/>
    <property type="match status" value="1"/>
</dbReference>
<dbReference type="InterPro" id="IPR054690">
    <property type="entry name" value="DNA_polI_exonuclease"/>
</dbReference>
<dbReference type="GO" id="GO:0008409">
    <property type="term" value="F:5'-3' exonuclease activity"/>
    <property type="evidence" value="ECO:0007669"/>
    <property type="project" value="InterPro"/>
</dbReference>
<proteinExistence type="inferred from homology"/>
<evidence type="ECO:0000256" key="2">
    <source>
        <dbReference type="ARBA" id="ARBA00012417"/>
    </source>
</evidence>
<feature type="domain" description="3'-5' exonuclease" evidence="18">
    <location>
        <begin position="304"/>
        <end position="480"/>
    </location>
</feature>
<organism evidence="21 22">
    <name type="scientific">Alkalibaculum bacchi</name>
    <dbReference type="NCBI Taxonomy" id="645887"/>
    <lineage>
        <taxon>Bacteria</taxon>
        <taxon>Bacillati</taxon>
        <taxon>Bacillota</taxon>
        <taxon>Clostridia</taxon>
        <taxon>Eubacteriales</taxon>
        <taxon>Eubacteriaceae</taxon>
        <taxon>Alkalibaculum</taxon>
    </lineage>
</organism>
<dbReference type="InterPro" id="IPR012337">
    <property type="entry name" value="RNaseH-like_sf"/>
</dbReference>
<evidence type="ECO:0000256" key="16">
    <source>
        <dbReference type="RuleBase" id="RU004460"/>
    </source>
</evidence>
<dbReference type="GO" id="GO:0008408">
    <property type="term" value="F:3'-5' exonuclease activity"/>
    <property type="evidence" value="ECO:0007669"/>
    <property type="project" value="InterPro"/>
</dbReference>
<dbReference type="Pfam" id="PF01367">
    <property type="entry name" value="5_3_exonuc"/>
    <property type="match status" value="1"/>
</dbReference>
<dbReference type="SMART" id="SM00279">
    <property type="entry name" value="HhH2"/>
    <property type="match status" value="1"/>
</dbReference>
<feature type="domain" description="5'-3' exonuclease" evidence="19">
    <location>
        <begin position="1"/>
        <end position="263"/>
    </location>
</feature>
<dbReference type="FunFam" id="3.40.50.1010:FF:000001">
    <property type="entry name" value="DNA polymerase I"/>
    <property type="match status" value="1"/>
</dbReference>
<dbReference type="InterPro" id="IPR002562">
    <property type="entry name" value="3'-5'_exonuclease_dom"/>
</dbReference>
<keyword evidence="4 16" id="KW-0808">Transferase</keyword>
<dbReference type="CDD" id="cd06140">
    <property type="entry name" value="DNA_polA_I_Bacillus_like_exo"/>
    <property type="match status" value="1"/>
</dbReference>
<comment type="subunit">
    <text evidence="16">Single-chain monomer with multiple functions.</text>
</comment>
<evidence type="ECO:0000256" key="3">
    <source>
        <dbReference type="ARBA" id="ARBA00020311"/>
    </source>
</evidence>
<evidence type="ECO:0000259" key="19">
    <source>
        <dbReference type="SMART" id="SM00475"/>
    </source>
</evidence>
<evidence type="ECO:0000259" key="20">
    <source>
        <dbReference type="SMART" id="SM00482"/>
    </source>
</evidence>
<keyword evidence="7" id="KW-0540">Nuclease</keyword>
<dbReference type="FunFam" id="1.10.150.20:FF:000002">
    <property type="entry name" value="DNA polymerase I"/>
    <property type="match status" value="1"/>
</dbReference>
<comment type="caution">
    <text evidence="21">The sequence shown here is derived from an EMBL/GenBank/DDBJ whole genome shotgun (WGS) entry which is preliminary data.</text>
</comment>
<gene>
    <name evidence="16" type="primary">polA</name>
    <name evidence="21" type="ORF">DES36_11023</name>
</gene>
<dbReference type="Pfam" id="PF00476">
    <property type="entry name" value="DNA_pol_A"/>
    <property type="match status" value="1"/>
</dbReference>
<dbReference type="PANTHER" id="PTHR10133:SF27">
    <property type="entry name" value="DNA POLYMERASE NU"/>
    <property type="match status" value="1"/>
</dbReference>
<keyword evidence="17" id="KW-0175">Coiled coil</keyword>
<dbReference type="Pfam" id="PF22619">
    <property type="entry name" value="DNA_polI_exo1"/>
    <property type="match status" value="1"/>
</dbReference>
<evidence type="ECO:0000256" key="13">
    <source>
        <dbReference type="ARBA" id="ARBA00023204"/>
    </source>
</evidence>
<evidence type="ECO:0000256" key="1">
    <source>
        <dbReference type="ARBA" id="ARBA00007705"/>
    </source>
</evidence>
<dbReference type="EMBL" id="QNRX01000010">
    <property type="protein sequence ID" value="RBP63280.1"/>
    <property type="molecule type" value="Genomic_DNA"/>
</dbReference>
<comment type="catalytic activity">
    <reaction evidence="14 16">
        <text>DNA(n) + a 2'-deoxyribonucleoside 5'-triphosphate = DNA(n+1) + diphosphate</text>
        <dbReference type="Rhea" id="RHEA:22508"/>
        <dbReference type="Rhea" id="RHEA-COMP:17339"/>
        <dbReference type="Rhea" id="RHEA-COMP:17340"/>
        <dbReference type="ChEBI" id="CHEBI:33019"/>
        <dbReference type="ChEBI" id="CHEBI:61560"/>
        <dbReference type="ChEBI" id="CHEBI:173112"/>
        <dbReference type="EC" id="2.7.7.7"/>
    </reaction>
</comment>
<dbReference type="CDD" id="cd08637">
    <property type="entry name" value="DNA_pol_A_pol_I_C"/>
    <property type="match status" value="1"/>
</dbReference>
<dbReference type="FunFam" id="1.20.1060.10:FF:000001">
    <property type="entry name" value="DNA polymerase I"/>
    <property type="match status" value="1"/>
</dbReference>
<keyword evidence="8 16" id="KW-0227">DNA damage</keyword>
<evidence type="ECO:0000256" key="15">
    <source>
        <dbReference type="NCBIfam" id="TIGR00593"/>
    </source>
</evidence>
<dbReference type="GO" id="GO:0003677">
    <property type="term" value="F:DNA binding"/>
    <property type="evidence" value="ECO:0007669"/>
    <property type="project" value="UniProtKB-UniRule"/>
</dbReference>
<dbReference type="NCBIfam" id="NF004397">
    <property type="entry name" value="PRK05755.1"/>
    <property type="match status" value="1"/>
</dbReference>